<keyword evidence="12" id="KW-1185">Reference proteome</keyword>
<dbReference type="OrthoDB" id="9787650at2"/>
<dbReference type="GO" id="GO:0006780">
    <property type="term" value="P:uroporphyrinogen III biosynthetic process"/>
    <property type="evidence" value="ECO:0007669"/>
    <property type="project" value="UniProtKB-UniRule"/>
</dbReference>
<evidence type="ECO:0000256" key="7">
    <source>
        <dbReference type="ARBA" id="ARBA00040167"/>
    </source>
</evidence>
<dbReference type="Gene3D" id="3.40.50.10090">
    <property type="match status" value="2"/>
</dbReference>
<dbReference type="InterPro" id="IPR036108">
    <property type="entry name" value="4pyrrol_syn_uPrphyn_synt_sf"/>
</dbReference>
<evidence type="ECO:0000256" key="1">
    <source>
        <dbReference type="ARBA" id="ARBA00004772"/>
    </source>
</evidence>
<evidence type="ECO:0000256" key="5">
    <source>
        <dbReference type="ARBA" id="ARBA00023244"/>
    </source>
</evidence>
<dbReference type="CDD" id="cd06578">
    <property type="entry name" value="HemD"/>
    <property type="match status" value="1"/>
</dbReference>
<keyword evidence="5 9" id="KW-0627">Porphyrin biosynthesis</keyword>
<gene>
    <name evidence="11" type="ORF">BOW52_03525</name>
</gene>
<evidence type="ECO:0000256" key="2">
    <source>
        <dbReference type="ARBA" id="ARBA00008133"/>
    </source>
</evidence>
<dbReference type="PANTHER" id="PTHR38042">
    <property type="entry name" value="UROPORPHYRINOGEN-III SYNTHASE, CHLOROPLASTIC"/>
    <property type="match status" value="1"/>
</dbReference>
<evidence type="ECO:0000259" key="10">
    <source>
        <dbReference type="Pfam" id="PF02602"/>
    </source>
</evidence>
<dbReference type="AlphaFoldDB" id="A0A1T2LAX8"/>
<name>A0A1T2LAX8_9GAMM</name>
<comment type="catalytic activity">
    <reaction evidence="8 9">
        <text>hydroxymethylbilane = uroporphyrinogen III + H2O</text>
        <dbReference type="Rhea" id="RHEA:18965"/>
        <dbReference type="ChEBI" id="CHEBI:15377"/>
        <dbReference type="ChEBI" id="CHEBI:57308"/>
        <dbReference type="ChEBI" id="CHEBI:57845"/>
        <dbReference type="EC" id="4.2.1.75"/>
    </reaction>
</comment>
<feature type="domain" description="Tetrapyrrole biosynthesis uroporphyrinogen III synthase" evidence="10">
    <location>
        <begin position="25"/>
        <end position="240"/>
    </location>
</feature>
<reference evidence="11 12" key="1">
    <citation type="submission" date="2016-11" db="EMBL/GenBank/DDBJ databases">
        <title>Mixed transmission modes and dynamic genome evolution in an obligate animal-bacterial symbiosis.</title>
        <authorList>
            <person name="Russell S.L."/>
            <person name="Corbett-Detig R.B."/>
            <person name="Cavanaugh C.M."/>
        </authorList>
    </citation>
    <scope>NUCLEOTIDE SEQUENCE [LARGE SCALE GENOMIC DNA]</scope>
    <source>
        <strain evidence="11">Sp-SM6</strain>
    </source>
</reference>
<evidence type="ECO:0000313" key="11">
    <source>
        <dbReference type="EMBL" id="OOZ42255.1"/>
    </source>
</evidence>
<evidence type="ECO:0000313" key="12">
    <source>
        <dbReference type="Proteomes" id="UP000190198"/>
    </source>
</evidence>
<comment type="similarity">
    <text evidence="2 9">Belongs to the uroporphyrinogen-III synthase family.</text>
</comment>
<comment type="function">
    <text evidence="6 9">Catalyzes cyclization of the linear tetrapyrrole, hydroxymethylbilane, to the macrocyclic uroporphyrinogen III.</text>
</comment>
<dbReference type="Pfam" id="PF02602">
    <property type="entry name" value="HEM4"/>
    <property type="match status" value="1"/>
</dbReference>
<accession>A0A1T2LAX8</accession>
<comment type="caution">
    <text evidence="11">The sequence shown here is derived from an EMBL/GenBank/DDBJ whole genome shotgun (WGS) entry which is preliminary data.</text>
</comment>
<evidence type="ECO:0000256" key="6">
    <source>
        <dbReference type="ARBA" id="ARBA00037589"/>
    </source>
</evidence>
<dbReference type="PANTHER" id="PTHR38042:SF1">
    <property type="entry name" value="UROPORPHYRINOGEN-III SYNTHASE, CHLOROPLASTIC"/>
    <property type="match status" value="1"/>
</dbReference>
<evidence type="ECO:0000256" key="9">
    <source>
        <dbReference type="RuleBase" id="RU366031"/>
    </source>
</evidence>
<dbReference type="SUPFAM" id="SSF69618">
    <property type="entry name" value="HemD-like"/>
    <property type="match status" value="1"/>
</dbReference>
<dbReference type="UniPathway" id="UPA00251">
    <property type="reaction ID" value="UER00320"/>
</dbReference>
<sequence length="249" mass="27369">MGSPRCQLKQLRVLVTRPEHQAAPLLEALRAHGAEPLAFPTIEITAAPDAAVSLKDAGHYDDLIFVSANAATFSLDHFTPGKQRVIAIGAATRKALDARGVTVNLSPREQADSEHLLEHPDMQQMQGRRVLIIRGDSGRELLAQSLLERGAKVDYAEVYWRRIPSDADCSMLRQKWPQKVDVITATSNIIINNLLELCGNQESILKTPIVVISKRCSTHAHACGFQKVIESRGASVEAIITALCEYYPD</sequence>
<dbReference type="GO" id="GO:0004852">
    <property type="term" value="F:uroporphyrinogen-III synthase activity"/>
    <property type="evidence" value="ECO:0007669"/>
    <property type="project" value="UniProtKB-UniRule"/>
</dbReference>
<organism evidence="11 12">
    <name type="scientific">Solemya elarraichensis gill symbiont</name>
    <dbReference type="NCBI Taxonomy" id="1918949"/>
    <lineage>
        <taxon>Bacteria</taxon>
        <taxon>Pseudomonadati</taxon>
        <taxon>Pseudomonadota</taxon>
        <taxon>Gammaproteobacteria</taxon>
        <taxon>sulfur-oxidizing symbionts</taxon>
    </lineage>
</organism>
<dbReference type="Proteomes" id="UP000190198">
    <property type="component" value="Unassembled WGS sequence"/>
</dbReference>
<evidence type="ECO:0000256" key="4">
    <source>
        <dbReference type="ARBA" id="ARBA00023239"/>
    </source>
</evidence>
<evidence type="ECO:0000256" key="8">
    <source>
        <dbReference type="ARBA" id="ARBA00048617"/>
    </source>
</evidence>
<protein>
    <recommendedName>
        <fullName evidence="7 9">Uroporphyrinogen-III synthase</fullName>
        <ecNumber evidence="3 9">4.2.1.75</ecNumber>
    </recommendedName>
</protein>
<proteinExistence type="inferred from homology"/>
<dbReference type="EC" id="4.2.1.75" evidence="3 9"/>
<dbReference type="RefSeq" id="WP_078476468.1">
    <property type="nucleotide sequence ID" value="NZ_MPRK01000043.1"/>
</dbReference>
<dbReference type="GO" id="GO:0006782">
    <property type="term" value="P:protoporphyrinogen IX biosynthetic process"/>
    <property type="evidence" value="ECO:0007669"/>
    <property type="project" value="UniProtKB-UniRule"/>
</dbReference>
<comment type="pathway">
    <text evidence="1 9">Porphyrin-containing compound metabolism; protoporphyrin-IX biosynthesis; coproporphyrinogen-III from 5-aminolevulinate: step 3/4.</text>
</comment>
<dbReference type="InterPro" id="IPR003754">
    <property type="entry name" value="4pyrrol_synth_uPrphyn_synth"/>
</dbReference>
<keyword evidence="4 9" id="KW-0456">Lyase</keyword>
<dbReference type="InterPro" id="IPR039793">
    <property type="entry name" value="UROS/Hem4"/>
</dbReference>
<dbReference type="EMBL" id="MPRK01000043">
    <property type="protein sequence ID" value="OOZ42255.1"/>
    <property type="molecule type" value="Genomic_DNA"/>
</dbReference>
<evidence type="ECO:0000256" key="3">
    <source>
        <dbReference type="ARBA" id="ARBA00013109"/>
    </source>
</evidence>